<proteinExistence type="predicted"/>
<sequence length="501" mass="57826">MESEYFAYRYKKKYYRQYLTGNASPLEQGKGQQLADMVPRDPMALKGKATEIHDTHHGEIGRPDDGVNADDLGYRITYDNEWVFIDGSSKWTYVIDLDNLAFTINGTRHLRLDSLPSDMNDYINFFGSSDKFKVNCKYLCDKVDVWPPPKFNTEECQRRYEDLRPMVVPTTEWGILTWDELSFSQKFSIELTNFIIHEMAQIFNMDYAYVPHIQRHIGRFCWDVLCACIPALPIVEESDIEMLGLSPRTLSYVFYGYRLRPEDKHRYRQSVKHDGEHTRVDVDEWIHMWGLMHFEAVRAGTPYSNGPFHQQYIWIRGCLVTFCLRLAEPVYVAHEVEQMVQKMRANGSTESVGIILSSQQELVVVAVDRRQVRHTPVLDLRPVDSKPGRASDGRFLLTRLLSPLFTTSPLPWRIQPRHFATSTANLPPEVLQIIVNHADMGTYVVLCQVSRLVRLVCFTNPRVGRYTVLRKVPEPGLVLVARDTNDGATMAIKFQCMLATV</sequence>
<reference evidence="1 2" key="1">
    <citation type="submission" date="2013-12" db="EMBL/GenBank/DDBJ databases">
        <authorList>
            <person name="Cubeta M."/>
            <person name="Pakala S."/>
            <person name="Fedorova N."/>
            <person name="Thomas E."/>
            <person name="Dean R."/>
            <person name="Jabaji S."/>
            <person name="Neate S."/>
            <person name="Toda T."/>
            <person name="Tavantzis S."/>
            <person name="Vilgalys R."/>
            <person name="Bharathan N."/>
            <person name="Pakala S."/>
            <person name="Losada L.S."/>
            <person name="Zafar N."/>
            <person name="Nierman W."/>
        </authorList>
    </citation>
    <scope>NUCLEOTIDE SEQUENCE [LARGE SCALE GENOMIC DNA]</scope>
    <source>
        <strain evidence="1 2">123E</strain>
    </source>
</reference>
<accession>A0A074SDD5</accession>
<dbReference type="Proteomes" id="UP000027456">
    <property type="component" value="Unassembled WGS sequence"/>
</dbReference>
<organism evidence="1 2">
    <name type="scientific">Rhizoctonia solani 123E</name>
    <dbReference type="NCBI Taxonomy" id="1423351"/>
    <lineage>
        <taxon>Eukaryota</taxon>
        <taxon>Fungi</taxon>
        <taxon>Dikarya</taxon>
        <taxon>Basidiomycota</taxon>
        <taxon>Agaricomycotina</taxon>
        <taxon>Agaricomycetes</taxon>
        <taxon>Cantharellales</taxon>
        <taxon>Ceratobasidiaceae</taxon>
        <taxon>Rhizoctonia</taxon>
    </lineage>
</organism>
<dbReference type="HOGENOM" id="CLU_037547_0_0_1"/>
<protein>
    <recommendedName>
        <fullName evidence="3">F-box domain-containing protein</fullName>
    </recommendedName>
</protein>
<name>A0A074SDD5_9AGAM</name>
<keyword evidence="2" id="KW-1185">Reference proteome</keyword>
<dbReference type="OrthoDB" id="2782847at2759"/>
<dbReference type="EMBL" id="AZST01000003">
    <property type="protein sequence ID" value="KEP55660.1"/>
    <property type="molecule type" value="Genomic_DNA"/>
</dbReference>
<comment type="caution">
    <text evidence="1">The sequence shown here is derived from an EMBL/GenBank/DDBJ whole genome shotgun (WGS) entry which is preliminary data.</text>
</comment>
<evidence type="ECO:0008006" key="3">
    <source>
        <dbReference type="Google" id="ProtNLM"/>
    </source>
</evidence>
<evidence type="ECO:0000313" key="2">
    <source>
        <dbReference type="Proteomes" id="UP000027456"/>
    </source>
</evidence>
<evidence type="ECO:0000313" key="1">
    <source>
        <dbReference type="EMBL" id="KEP55660.1"/>
    </source>
</evidence>
<gene>
    <name evidence="1" type="ORF">V565_002740</name>
</gene>
<dbReference type="AlphaFoldDB" id="A0A074SDD5"/>